<dbReference type="Proteomes" id="UP001055811">
    <property type="component" value="Linkage Group LG02"/>
</dbReference>
<comment type="caution">
    <text evidence="1">The sequence shown here is derived from an EMBL/GenBank/DDBJ whole genome shotgun (WGS) entry which is preliminary data.</text>
</comment>
<protein>
    <submittedName>
        <fullName evidence="1">Uncharacterized protein</fullName>
    </submittedName>
</protein>
<organism evidence="1 2">
    <name type="scientific">Cichorium intybus</name>
    <name type="common">Chicory</name>
    <dbReference type="NCBI Taxonomy" id="13427"/>
    <lineage>
        <taxon>Eukaryota</taxon>
        <taxon>Viridiplantae</taxon>
        <taxon>Streptophyta</taxon>
        <taxon>Embryophyta</taxon>
        <taxon>Tracheophyta</taxon>
        <taxon>Spermatophyta</taxon>
        <taxon>Magnoliopsida</taxon>
        <taxon>eudicotyledons</taxon>
        <taxon>Gunneridae</taxon>
        <taxon>Pentapetalae</taxon>
        <taxon>asterids</taxon>
        <taxon>campanulids</taxon>
        <taxon>Asterales</taxon>
        <taxon>Asteraceae</taxon>
        <taxon>Cichorioideae</taxon>
        <taxon>Cichorieae</taxon>
        <taxon>Cichoriinae</taxon>
        <taxon>Cichorium</taxon>
    </lineage>
</organism>
<reference evidence="2" key="1">
    <citation type="journal article" date="2022" name="Mol. Ecol. Resour.">
        <title>The genomes of chicory, endive, great burdock and yacon provide insights into Asteraceae palaeo-polyploidization history and plant inulin production.</title>
        <authorList>
            <person name="Fan W."/>
            <person name="Wang S."/>
            <person name="Wang H."/>
            <person name="Wang A."/>
            <person name="Jiang F."/>
            <person name="Liu H."/>
            <person name="Zhao H."/>
            <person name="Xu D."/>
            <person name="Zhang Y."/>
        </authorList>
    </citation>
    <scope>NUCLEOTIDE SEQUENCE [LARGE SCALE GENOMIC DNA]</scope>
    <source>
        <strain evidence="2">cv. Punajuju</strain>
    </source>
</reference>
<accession>A0ACB9G5J7</accession>
<proteinExistence type="predicted"/>
<gene>
    <name evidence="1" type="ORF">L2E82_07833</name>
</gene>
<evidence type="ECO:0000313" key="1">
    <source>
        <dbReference type="EMBL" id="KAI3778491.1"/>
    </source>
</evidence>
<evidence type="ECO:0000313" key="2">
    <source>
        <dbReference type="Proteomes" id="UP001055811"/>
    </source>
</evidence>
<reference evidence="1 2" key="2">
    <citation type="journal article" date="2022" name="Mol. Ecol. Resour.">
        <title>The genomes of chicory, endive, great burdock and yacon provide insights into Asteraceae paleo-polyploidization history and plant inulin production.</title>
        <authorList>
            <person name="Fan W."/>
            <person name="Wang S."/>
            <person name="Wang H."/>
            <person name="Wang A."/>
            <person name="Jiang F."/>
            <person name="Liu H."/>
            <person name="Zhao H."/>
            <person name="Xu D."/>
            <person name="Zhang Y."/>
        </authorList>
    </citation>
    <scope>NUCLEOTIDE SEQUENCE [LARGE SCALE GENOMIC DNA]</scope>
    <source>
        <strain evidence="2">cv. Punajuju</strain>
        <tissue evidence="1">Leaves</tissue>
    </source>
</reference>
<name>A0ACB9G5J7_CICIN</name>
<keyword evidence="2" id="KW-1185">Reference proteome</keyword>
<dbReference type="EMBL" id="CM042010">
    <property type="protein sequence ID" value="KAI3778491.1"/>
    <property type="molecule type" value="Genomic_DNA"/>
</dbReference>
<sequence>MQPCQLGRLSNFVSHIIIHTKYVSVMNSLSKFLSYPLSDSANRKLTIAKRDARGAGTCDCSWCFTEIQINGKNVEYIQFPPPNPKPNNLQSPPSTTSKILPLICLKTTLRSRPHLTTLLDNDEASNKTPQNNINEKPAPQVSGGRDCTGYPRVVLLGDRASGHYTECDSGFLCSSASCSTAYG</sequence>